<dbReference type="PANTHER" id="PTHR12544:SF29">
    <property type="entry name" value="GLUTAMINASE"/>
    <property type="match status" value="1"/>
</dbReference>
<dbReference type="PANTHER" id="PTHR12544">
    <property type="entry name" value="GLUTAMINASE"/>
    <property type="match status" value="1"/>
</dbReference>
<dbReference type="InterPro" id="IPR041541">
    <property type="entry name" value="Glutaminase_EF-hand"/>
</dbReference>
<dbReference type="GO" id="GO:0006543">
    <property type="term" value="P:L-glutamine catabolic process"/>
    <property type="evidence" value="ECO:0007669"/>
    <property type="project" value="TreeGrafter"/>
</dbReference>
<dbReference type="NCBIfam" id="TIGR03814">
    <property type="entry name" value="Gln_ase"/>
    <property type="match status" value="1"/>
</dbReference>
<keyword evidence="10" id="KW-1185">Reference proteome</keyword>
<evidence type="ECO:0000256" key="6">
    <source>
        <dbReference type="ARBA" id="ARBA00023043"/>
    </source>
</evidence>
<sequence length="604" mass="67489">MVSTVDKNISVNGNCSNDDGGRCEENIFPDHLTNGKSSIDTKKLSFNLENSNQGASCTDNGAEILSRNEWFSIFHDKIRNKRKSIGMKNIEEDSKSRVISSLIMKTLAALTSTGIRKYDTRLKDTMTKLKIFQTANGADFDSPDALMLNETQFKEVIGANIVFIDTILRNRFVIPEFKSFCDELQSIYEICKSMSDGSLCEYIPQLSKCSESLWAVSVCTVDGQRFSAGDTNARFTLQSGFAPFNYAIALNEKGSHVVHQYVGQEPSGRHYNDIILDSRKKPHNPMINSGAMAICSILKEEVKMADRFDQLFSIYKKMAGGDYVGFSNTTYLSERATADRNFALAHYLRENKCLGGVKLNEMLELYFQLCSIEITSDSGSVFAATLANGGVCPLSGEKLFDANCARDVLSLMYSCGMNNYSGQFSFNDFEVGLPAKSGVSGVIMVVVPDVMGICLYSPLLDEHANSVRGVYFCTELVRRFSFHNYDNLKHTFRKTNPTKRHDESKAEQIVNLLFSAATGDVSAMRRYWMEGLDMSLGDYDGRTALHLAAAEGWKSCVNFLLNKCRVNHVPRDRSCSVENENNYEDNRATWIKRNMGSLTSLNSF</sequence>
<evidence type="ECO:0000256" key="5">
    <source>
        <dbReference type="ARBA" id="ARBA00022801"/>
    </source>
</evidence>
<feature type="domain" description="Glutaminase EF-hand" evidence="9">
    <location>
        <begin position="103"/>
        <end position="175"/>
    </location>
</feature>
<dbReference type="Proteomes" id="UP000887565">
    <property type="component" value="Unplaced"/>
</dbReference>
<feature type="repeat" description="ANK" evidence="8">
    <location>
        <begin position="540"/>
        <end position="563"/>
    </location>
</feature>
<dbReference type="SUPFAM" id="SSF48403">
    <property type="entry name" value="Ankyrin repeat"/>
    <property type="match status" value="1"/>
</dbReference>
<dbReference type="Pfam" id="PF17959">
    <property type="entry name" value="EF-hand_14"/>
    <property type="match status" value="1"/>
</dbReference>
<dbReference type="InterPro" id="IPR015868">
    <property type="entry name" value="Glutaminase"/>
</dbReference>
<dbReference type="InterPro" id="IPR012338">
    <property type="entry name" value="Beta-lactam/transpept-like"/>
</dbReference>
<dbReference type="OMA" id="GHAHESK"/>
<dbReference type="WBParaSite" id="nRc.2.0.1.t48102-RA">
    <property type="protein sequence ID" value="nRc.2.0.1.t48102-RA"/>
    <property type="gene ID" value="nRc.2.0.1.g48102"/>
</dbReference>
<dbReference type="PROSITE" id="PS50297">
    <property type="entry name" value="ANK_REP_REGION"/>
    <property type="match status" value="1"/>
</dbReference>
<evidence type="ECO:0000259" key="9">
    <source>
        <dbReference type="Pfam" id="PF17959"/>
    </source>
</evidence>
<evidence type="ECO:0000256" key="4">
    <source>
        <dbReference type="ARBA" id="ARBA00022737"/>
    </source>
</evidence>
<keyword evidence="4" id="KW-0677">Repeat</keyword>
<keyword evidence="6 8" id="KW-0040">ANK repeat</keyword>
<dbReference type="Gene3D" id="1.25.40.20">
    <property type="entry name" value="Ankyrin repeat-containing domain"/>
    <property type="match status" value="1"/>
</dbReference>
<dbReference type="Gene3D" id="1.10.238.210">
    <property type="match status" value="1"/>
</dbReference>
<comment type="catalytic activity">
    <reaction evidence="7">
        <text>L-glutamine + H2O = L-glutamate + NH4(+)</text>
        <dbReference type="Rhea" id="RHEA:15889"/>
        <dbReference type="ChEBI" id="CHEBI:15377"/>
        <dbReference type="ChEBI" id="CHEBI:28938"/>
        <dbReference type="ChEBI" id="CHEBI:29985"/>
        <dbReference type="ChEBI" id="CHEBI:58359"/>
        <dbReference type="EC" id="3.5.1.2"/>
    </reaction>
</comment>
<dbReference type="Pfam" id="PF00023">
    <property type="entry name" value="Ank"/>
    <property type="match status" value="1"/>
</dbReference>
<reference evidence="11" key="1">
    <citation type="submission" date="2022-11" db="UniProtKB">
        <authorList>
            <consortium name="WormBaseParasite"/>
        </authorList>
    </citation>
    <scope>IDENTIFICATION</scope>
</reference>
<dbReference type="EC" id="3.5.1.2" evidence="3"/>
<dbReference type="PROSITE" id="PS50088">
    <property type="entry name" value="ANK_REPEAT"/>
    <property type="match status" value="1"/>
</dbReference>
<dbReference type="Gene3D" id="3.40.710.10">
    <property type="entry name" value="DD-peptidase/beta-lactamase superfamily"/>
    <property type="match status" value="1"/>
</dbReference>
<dbReference type="GO" id="GO:0006537">
    <property type="term" value="P:glutamate biosynthetic process"/>
    <property type="evidence" value="ECO:0007669"/>
    <property type="project" value="TreeGrafter"/>
</dbReference>
<evidence type="ECO:0000256" key="7">
    <source>
        <dbReference type="ARBA" id="ARBA00049534"/>
    </source>
</evidence>
<dbReference type="InterPro" id="IPR036770">
    <property type="entry name" value="Ankyrin_rpt-contain_sf"/>
</dbReference>
<evidence type="ECO:0000256" key="3">
    <source>
        <dbReference type="ARBA" id="ARBA00012918"/>
    </source>
</evidence>
<evidence type="ECO:0000313" key="10">
    <source>
        <dbReference type="Proteomes" id="UP000887565"/>
    </source>
</evidence>
<evidence type="ECO:0000256" key="1">
    <source>
        <dbReference type="ARBA" id="ARBA00011076"/>
    </source>
</evidence>
<keyword evidence="5" id="KW-0378">Hydrolase</keyword>
<dbReference type="InterPro" id="IPR002110">
    <property type="entry name" value="Ankyrin_rpt"/>
</dbReference>
<name>A0A915LB80_ROMCU</name>
<dbReference type="AlphaFoldDB" id="A0A915LB80"/>
<evidence type="ECO:0000313" key="11">
    <source>
        <dbReference type="WBParaSite" id="nRc.2.0.1.t48102-RA"/>
    </source>
</evidence>
<dbReference type="Pfam" id="PF04960">
    <property type="entry name" value="Glutaminase"/>
    <property type="match status" value="1"/>
</dbReference>
<evidence type="ECO:0000256" key="8">
    <source>
        <dbReference type="PROSITE-ProRule" id="PRU00023"/>
    </source>
</evidence>
<dbReference type="GO" id="GO:0004359">
    <property type="term" value="F:glutaminase activity"/>
    <property type="evidence" value="ECO:0007669"/>
    <property type="project" value="UniProtKB-EC"/>
</dbReference>
<dbReference type="FunFam" id="3.40.710.10:FF:000005">
    <property type="entry name" value="Glutaminase"/>
    <property type="match status" value="1"/>
</dbReference>
<evidence type="ECO:0000256" key="2">
    <source>
        <dbReference type="ARBA" id="ARBA00011881"/>
    </source>
</evidence>
<dbReference type="SUPFAM" id="SSF56601">
    <property type="entry name" value="beta-lactamase/transpeptidase-like"/>
    <property type="match status" value="1"/>
</dbReference>
<comment type="similarity">
    <text evidence="1">Belongs to the glutaminase family.</text>
</comment>
<accession>A0A915LB80</accession>
<proteinExistence type="inferred from homology"/>
<comment type="subunit">
    <text evidence="2">Homotetramer.</text>
</comment>
<organism evidence="10 11">
    <name type="scientific">Romanomermis culicivorax</name>
    <name type="common">Nematode worm</name>
    <dbReference type="NCBI Taxonomy" id="13658"/>
    <lineage>
        <taxon>Eukaryota</taxon>
        <taxon>Metazoa</taxon>
        <taxon>Ecdysozoa</taxon>
        <taxon>Nematoda</taxon>
        <taxon>Enoplea</taxon>
        <taxon>Dorylaimia</taxon>
        <taxon>Mermithida</taxon>
        <taxon>Mermithoidea</taxon>
        <taxon>Mermithidae</taxon>
        <taxon>Romanomermis</taxon>
    </lineage>
</organism>
<protein>
    <recommendedName>
        <fullName evidence="3">glutaminase</fullName>
        <ecNumber evidence="3">3.5.1.2</ecNumber>
    </recommendedName>
</protein>